<reference evidence="2" key="1">
    <citation type="submission" date="2016-04" db="EMBL/GenBank/DDBJ databases">
        <authorList>
            <person name="Evans L.H."/>
            <person name="Alamgir A."/>
            <person name="Owens N."/>
            <person name="Weber N.D."/>
            <person name="Virtaneva K."/>
            <person name="Barbian K."/>
            <person name="Babar A."/>
            <person name="Rosenke K."/>
        </authorList>
    </citation>
    <scope>NUCLEOTIDE SEQUENCE</scope>
    <source>
        <strain evidence="2">86-2</strain>
    </source>
</reference>
<accession>A0A212KFM7</accession>
<sequence>MNIRFMNNNWLKAQINIAYTNQAAKNQYKNTFLHSKIYFLQFPLIIIISPLLGCKSLYSFTALTERIAGNQNQI</sequence>
<name>A0A212KFM7_9BACT</name>
<protein>
    <submittedName>
        <fullName evidence="2">Uncharacterized protein</fullName>
    </submittedName>
</protein>
<keyword evidence="1" id="KW-1133">Transmembrane helix</keyword>
<keyword evidence="1" id="KW-0812">Transmembrane</keyword>
<proteinExistence type="predicted"/>
<dbReference type="AlphaFoldDB" id="A0A212KFM7"/>
<organism evidence="2">
    <name type="scientific">uncultured Dysgonomonas sp</name>
    <dbReference type="NCBI Taxonomy" id="206096"/>
    <lineage>
        <taxon>Bacteria</taxon>
        <taxon>Pseudomonadati</taxon>
        <taxon>Bacteroidota</taxon>
        <taxon>Bacteroidia</taxon>
        <taxon>Bacteroidales</taxon>
        <taxon>Dysgonomonadaceae</taxon>
        <taxon>Dysgonomonas</taxon>
        <taxon>environmental samples</taxon>
    </lineage>
</organism>
<evidence type="ECO:0000256" key="1">
    <source>
        <dbReference type="SAM" id="Phobius"/>
    </source>
</evidence>
<dbReference type="EMBL" id="FLUL01000002">
    <property type="protein sequence ID" value="SBW10534.1"/>
    <property type="molecule type" value="Genomic_DNA"/>
</dbReference>
<keyword evidence="1" id="KW-0472">Membrane</keyword>
<feature type="transmembrane region" description="Helical" evidence="1">
    <location>
        <begin position="37"/>
        <end position="58"/>
    </location>
</feature>
<gene>
    <name evidence="2" type="ORF">KL86DYS2_20117</name>
</gene>
<evidence type="ECO:0000313" key="2">
    <source>
        <dbReference type="EMBL" id="SBW10534.1"/>
    </source>
</evidence>